<feature type="region of interest" description="Disordered" evidence="11">
    <location>
        <begin position="714"/>
        <end position="818"/>
    </location>
</feature>
<feature type="compositionally biased region" description="Low complexity" evidence="11">
    <location>
        <begin position="784"/>
        <end position="793"/>
    </location>
</feature>
<dbReference type="HOGENOM" id="CLU_005687_0_0_1"/>
<evidence type="ECO:0000313" key="13">
    <source>
        <dbReference type="EMBL" id="EER34728.1"/>
    </source>
</evidence>
<dbReference type="InterPro" id="IPR008271">
    <property type="entry name" value="Ser/Thr_kinase_AS"/>
</dbReference>
<evidence type="ECO:0000313" key="14">
    <source>
        <dbReference type="Proteomes" id="UP000002037"/>
    </source>
</evidence>
<dbReference type="InterPro" id="IPR011009">
    <property type="entry name" value="Kinase-like_dom_sf"/>
</dbReference>
<feature type="domain" description="Protein kinase" evidence="12">
    <location>
        <begin position="38"/>
        <end position="287"/>
    </location>
</feature>
<sequence length="972" mass="109726">MNGVGSSKFINNTAQLAAQYNDFYLEITSPKISQIGNYKIIKEIGEGSFGKAYLATHVLLNINVVLKCGRIDDPNIVREIYYHKQLKHKNIVSLYEVIKTENHLWIALEYCQGGELYYYIYEKKRLELEECRNIFFQIVLAVKYVHSLNLSHRDLKLENILLADNKKSIVKLTDFGFIREFNPQSRKFLTTICGTTVYMAPEVLSQQKYSGFAVDIWSMGIILYTMLNGMMPFDDDNEMKIQQKIIHNEPMVFDHVPVEVNMLILKMLNKDPNQRPSLNEILNSSFLIDNYNKHLEKNSRRTVGGSGSGGDTESILSINQHYNSIDQPFESKIERDLLRKLQRIDFDIDELQATANNHEINSLTAFYELLLTQEFSKKKKRYYKERKRKLYEAKNSLRKSRKRVKSVLSLSDQSLVGAQPLERIMSSLSLASGKNSNRNSVIVTRKSTDRNEAVPVAPQSPKSSQTSRLNFEVPSPRATTTNVTLAPRSRRNSRDLSTLGSVSNTEVNAPLRRTVSFVPDERRLSAVIAEEKEASKKSNKSGKILNKLQFWKKNKEESIDDTISRYSTKSNHSKSTNEKMLDTDDEMPLKINMRQNENPESLQLECNDSNATAVANPQPTLAQPPLLDLRRDSDPIQPAIPTESNQELPRTPPSGETTRFARTRPSSMISQISQLSKLSQMSTMLSESELDILDETDTMDEDEDYDDYVYESSINTSQDTRSQNPNTTASTAISQSRPSGKKRPSYRRSHVSDGSILTTSSITGTGGGGGSTPSSNALKRKNSLSRLRSNSSEDISEDSNRYSNIMSDDNMPIGRPVSPDLIKRRNIRTSATMPLINGNANILTPTAHSFAEANLHRNNINNNNNINHVNININNNNNNIPNTNSTDASRLSYHRAPSPPIGFKFSNKPSKKMMTTAVNGHYQPKAYSDTKQVEDWVNPRNNTSSAGTSNAFTKSSIYQPVINEEEEGEENI</sequence>
<keyword evidence="2" id="KW-0723">Serine/threonine-protein kinase</keyword>
<evidence type="ECO:0000256" key="3">
    <source>
        <dbReference type="ARBA" id="ARBA00022553"/>
    </source>
</evidence>
<keyword evidence="3" id="KW-0597">Phosphoprotein</keyword>
<evidence type="ECO:0000256" key="4">
    <source>
        <dbReference type="ARBA" id="ARBA00022679"/>
    </source>
</evidence>
<dbReference type="PROSITE" id="PS00107">
    <property type="entry name" value="PROTEIN_KINASE_ATP"/>
    <property type="match status" value="1"/>
</dbReference>
<keyword evidence="5 10" id="KW-0547">Nucleotide-binding</keyword>
<dbReference type="GO" id="GO:0035556">
    <property type="term" value="P:intracellular signal transduction"/>
    <property type="evidence" value="ECO:0007669"/>
    <property type="project" value="TreeGrafter"/>
</dbReference>
<dbReference type="Pfam" id="PF00069">
    <property type="entry name" value="Pkinase"/>
    <property type="match status" value="1"/>
</dbReference>
<dbReference type="PANTHER" id="PTHR24346">
    <property type="entry name" value="MAP/MICROTUBULE AFFINITY-REGULATING KINASE"/>
    <property type="match status" value="1"/>
</dbReference>
<feature type="region of interest" description="Disordered" evidence="11">
    <location>
        <begin position="612"/>
        <end position="675"/>
    </location>
</feature>
<keyword evidence="6" id="KW-0418">Kinase</keyword>
<dbReference type="CDD" id="cd14003">
    <property type="entry name" value="STKc_AMPK-like"/>
    <property type="match status" value="1"/>
</dbReference>
<dbReference type="KEGG" id="ctp:CTRG_01589"/>
<dbReference type="EMBL" id="GG692396">
    <property type="protein sequence ID" value="EER34728.1"/>
    <property type="molecule type" value="Genomic_DNA"/>
</dbReference>
<dbReference type="GO" id="GO:0030447">
    <property type="term" value="P:filamentous growth"/>
    <property type="evidence" value="ECO:0007669"/>
    <property type="project" value="UniProtKB-ARBA"/>
</dbReference>
<dbReference type="STRING" id="294747.C5M6V8"/>
<evidence type="ECO:0000256" key="9">
    <source>
        <dbReference type="ARBA" id="ARBA00048679"/>
    </source>
</evidence>
<reference evidence="13 14" key="1">
    <citation type="journal article" date="2009" name="Nature">
        <title>Evolution of pathogenicity and sexual reproduction in eight Candida genomes.</title>
        <authorList>
            <person name="Butler G."/>
            <person name="Rasmussen M.D."/>
            <person name="Lin M.F."/>
            <person name="Santos M.A."/>
            <person name="Sakthikumar S."/>
            <person name="Munro C.A."/>
            <person name="Rheinbay E."/>
            <person name="Grabherr M."/>
            <person name="Forche A."/>
            <person name="Reedy J.L."/>
            <person name="Agrafioti I."/>
            <person name="Arnaud M.B."/>
            <person name="Bates S."/>
            <person name="Brown A.J."/>
            <person name="Brunke S."/>
            <person name="Costanzo M.C."/>
            <person name="Fitzpatrick D.A."/>
            <person name="de Groot P.W."/>
            <person name="Harris D."/>
            <person name="Hoyer L.L."/>
            <person name="Hube B."/>
            <person name="Klis F.M."/>
            <person name="Kodira C."/>
            <person name="Lennard N."/>
            <person name="Logue M.E."/>
            <person name="Martin R."/>
            <person name="Neiman A.M."/>
            <person name="Nikolaou E."/>
            <person name="Quail M.A."/>
            <person name="Quinn J."/>
            <person name="Santos M.C."/>
            <person name="Schmitzberger F.F."/>
            <person name="Sherlock G."/>
            <person name="Shah P."/>
            <person name="Silverstein K.A."/>
            <person name="Skrzypek M.S."/>
            <person name="Soll D."/>
            <person name="Staggs R."/>
            <person name="Stansfield I."/>
            <person name="Stumpf M.P."/>
            <person name="Sudbery P.E."/>
            <person name="Srikantha T."/>
            <person name="Zeng Q."/>
            <person name="Berman J."/>
            <person name="Berriman M."/>
            <person name="Heitman J."/>
            <person name="Gow N.A."/>
            <person name="Lorenz M.C."/>
            <person name="Birren B.W."/>
            <person name="Kellis M."/>
            <person name="Cuomo C.A."/>
        </authorList>
    </citation>
    <scope>NUCLEOTIDE SEQUENCE [LARGE SCALE GENOMIC DNA]</scope>
    <source>
        <strain evidence="14">ATCC MYA-3404 / T1</strain>
    </source>
</reference>
<dbReference type="InterPro" id="IPR000719">
    <property type="entry name" value="Prot_kinase_dom"/>
</dbReference>
<dbReference type="GO" id="GO:0005524">
    <property type="term" value="F:ATP binding"/>
    <property type="evidence" value="ECO:0007669"/>
    <property type="project" value="UniProtKB-UniRule"/>
</dbReference>
<keyword evidence="4" id="KW-0808">Transferase</keyword>
<dbReference type="SUPFAM" id="SSF56112">
    <property type="entry name" value="Protein kinase-like (PK-like)"/>
    <property type="match status" value="1"/>
</dbReference>
<feature type="region of interest" description="Disordered" evidence="11">
    <location>
        <begin position="432"/>
        <end position="499"/>
    </location>
</feature>
<dbReference type="GeneID" id="8301239"/>
<accession>C5M6V8</accession>
<evidence type="ECO:0000256" key="7">
    <source>
        <dbReference type="ARBA" id="ARBA00022840"/>
    </source>
</evidence>
<feature type="compositionally biased region" description="Polar residues" evidence="11">
    <location>
        <begin position="939"/>
        <end position="958"/>
    </location>
</feature>
<dbReference type="InterPro" id="IPR017441">
    <property type="entry name" value="Protein_kinase_ATP_BS"/>
</dbReference>
<dbReference type="GO" id="GO:0004674">
    <property type="term" value="F:protein serine/threonine kinase activity"/>
    <property type="evidence" value="ECO:0007669"/>
    <property type="project" value="UniProtKB-KW"/>
</dbReference>
<keyword evidence="7 10" id="KW-0067">ATP-binding</keyword>
<dbReference type="PANTHER" id="PTHR24346:SF110">
    <property type="entry name" value="NON-SPECIFIC SERINE_THREONINE PROTEIN KINASE"/>
    <property type="match status" value="1"/>
</dbReference>
<comment type="catalytic activity">
    <reaction evidence="8">
        <text>L-threonyl-[protein] + ATP = O-phospho-L-threonyl-[protein] + ADP + H(+)</text>
        <dbReference type="Rhea" id="RHEA:46608"/>
        <dbReference type="Rhea" id="RHEA-COMP:11060"/>
        <dbReference type="Rhea" id="RHEA-COMP:11605"/>
        <dbReference type="ChEBI" id="CHEBI:15378"/>
        <dbReference type="ChEBI" id="CHEBI:30013"/>
        <dbReference type="ChEBI" id="CHEBI:30616"/>
        <dbReference type="ChEBI" id="CHEBI:61977"/>
        <dbReference type="ChEBI" id="CHEBI:456216"/>
        <dbReference type="EC" id="2.7.11.1"/>
    </reaction>
</comment>
<evidence type="ECO:0000256" key="6">
    <source>
        <dbReference type="ARBA" id="ARBA00022777"/>
    </source>
</evidence>
<keyword evidence="14" id="KW-1185">Reference proteome</keyword>
<feature type="compositionally biased region" description="Polar residues" evidence="11">
    <location>
        <begin position="714"/>
        <end position="738"/>
    </location>
</feature>
<evidence type="ECO:0000259" key="12">
    <source>
        <dbReference type="PROSITE" id="PS50011"/>
    </source>
</evidence>
<dbReference type="GO" id="GO:0005737">
    <property type="term" value="C:cytoplasm"/>
    <property type="evidence" value="ECO:0007669"/>
    <property type="project" value="TreeGrafter"/>
</dbReference>
<dbReference type="PROSITE" id="PS50011">
    <property type="entry name" value="PROTEIN_KINASE_DOM"/>
    <property type="match status" value="1"/>
</dbReference>
<evidence type="ECO:0000256" key="10">
    <source>
        <dbReference type="PROSITE-ProRule" id="PRU10141"/>
    </source>
</evidence>
<feature type="region of interest" description="Disordered" evidence="11">
    <location>
        <begin position="937"/>
        <end position="972"/>
    </location>
</feature>
<evidence type="ECO:0000256" key="5">
    <source>
        <dbReference type="ARBA" id="ARBA00022741"/>
    </source>
</evidence>
<dbReference type="SMART" id="SM00220">
    <property type="entry name" value="S_TKc"/>
    <property type="match status" value="1"/>
</dbReference>
<dbReference type="OrthoDB" id="942095at2759"/>
<feature type="compositionally biased region" description="Low complexity" evidence="11">
    <location>
        <begin position="752"/>
        <end position="763"/>
    </location>
</feature>
<proteinExistence type="predicted"/>
<dbReference type="VEuPathDB" id="FungiDB:CTRG_01589"/>
<dbReference type="AlphaFoldDB" id="C5M6V8"/>
<name>C5M6V8_CANTT</name>
<evidence type="ECO:0000256" key="8">
    <source>
        <dbReference type="ARBA" id="ARBA00047899"/>
    </source>
</evidence>
<feature type="compositionally biased region" description="Basic residues" evidence="11">
    <location>
        <begin position="739"/>
        <end position="749"/>
    </location>
</feature>
<dbReference type="RefSeq" id="XP_002547283.1">
    <property type="nucleotide sequence ID" value="XM_002547237.1"/>
</dbReference>
<comment type="catalytic activity">
    <reaction evidence="9">
        <text>L-seryl-[protein] + ATP = O-phospho-L-seryl-[protein] + ADP + H(+)</text>
        <dbReference type="Rhea" id="RHEA:17989"/>
        <dbReference type="Rhea" id="RHEA-COMP:9863"/>
        <dbReference type="Rhea" id="RHEA-COMP:11604"/>
        <dbReference type="ChEBI" id="CHEBI:15378"/>
        <dbReference type="ChEBI" id="CHEBI:29999"/>
        <dbReference type="ChEBI" id="CHEBI:30616"/>
        <dbReference type="ChEBI" id="CHEBI:83421"/>
        <dbReference type="ChEBI" id="CHEBI:456216"/>
        <dbReference type="EC" id="2.7.11.1"/>
    </reaction>
</comment>
<feature type="compositionally biased region" description="Polar residues" evidence="11">
    <location>
        <begin position="432"/>
        <end position="442"/>
    </location>
</feature>
<feature type="compositionally biased region" description="Polar residues" evidence="11">
    <location>
        <begin position="460"/>
        <end position="469"/>
    </location>
</feature>
<evidence type="ECO:0000256" key="11">
    <source>
        <dbReference type="SAM" id="MobiDB-lite"/>
    </source>
</evidence>
<feature type="compositionally biased region" description="Polar residues" evidence="11">
    <location>
        <begin position="612"/>
        <end position="621"/>
    </location>
</feature>
<organism evidence="13 14">
    <name type="scientific">Candida tropicalis (strain ATCC MYA-3404 / T1)</name>
    <name type="common">Yeast</name>
    <dbReference type="NCBI Taxonomy" id="294747"/>
    <lineage>
        <taxon>Eukaryota</taxon>
        <taxon>Fungi</taxon>
        <taxon>Dikarya</taxon>
        <taxon>Ascomycota</taxon>
        <taxon>Saccharomycotina</taxon>
        <taxon>Pichiomycetes</taxon>
        <taxon>Debaryomycetaceae</taxon>
        <taxon>Candida/Lodderomyces clade</taxon>
        <taxon>Candida</taxon>
    </lineage>
</organism>
<dbReference type="Gene3D" id="1.10.510.10">
    <property type="entry name" value="Transferase(Phosphotransferase) domain 1"/>
    <property type="match status" value="1"/>
</dbReference>
<dbReference type="Proteomes" id="UP000002037">
    <property type="component" value="Unassembled WGS sequence"/>
</dbReference>
<evidence type="ECO:0000256" key="2">
    <source>
        <dbReference type="ARBA" id="ARBA00022527"/>
    </source>
</evidence>
<evidence type="ECO:0000256" key="1">
    <source>
        <dbReference type="ARBA" id="ARBA00012513"/>
    </source>
</evidence>
<dbReference type="FunFam" id="1.10.510.10:FF:000650">
    <property type="entry name" value="Serine/threonine-protein kinase ppk16"/>
    <property type="match status" value="1"/>
</dbReference>
<feature type="compositionally biased region" description="Low complexity" evidence="11">
    <location>
        <begin position="666"/>
        <end position="675"/>
    </location>
</feature>
<feature type="compositionally biased region" description="Acidic residues" evidence="11">
    <location>
        <begin position="963"/>
        <end position="972"/>
    </location>
</feature>
<protein>
    <recommendedName>
        <fullName evidence="1">non-specific serine/threonine protein kinase</fullName>
        <ecNumber evidence="1">2.7.11.1</ecNumber>
    </recommendedName>
</protein>
<dbReference type="PROSITE" id="PS00108">
    <property type="entry name" value="PROTEIN_KINASE_ST"/>
    <property type="match status" value="1"/>
</dbReference>
<gene>
    <name evidence="13" type="ORF">CTRG_01589</name>
</gene>
<feature type="binding site" evidence="10">
    <location>
        <position position="67"/>
    </location>
    <ligand>
        <name>ATP</name>
        <dbReference type="ChEBI" id="CHEBI:30616"/>
    </ligand>
</feature>
<dbReference type="EC" id="2.7.11.1" evidence="1"/>
<dbReference type="eggNOG" id="KOG0583">
    <property type="taxonomic scope" value="Eukaryota"/>
</dbReference>